<accession>A0AAD3N6P6</accession>
<comment type="similarity">
    <text evidence="3">Belongs to the UPF0400 (RTT103) family.</text>
</comment>
<dbReference type="AlphaFoldDB" id="A0AAD3N6P6"/>
<dbReference type="SUPFAM" id="SSF48464">
    <property type="entry name" value="ENTH/VHS domain"/>
    <property type="match status" value="1"/>
</dbReference>
<dbReference type="GO" id="GO:0099122">
    <property type="term" value="F:RNA polymerase II C-terminal domain binding"/>
    <property type="evidence" value="ECO:0007669"/>
    <property type="project" value="InterPro"/>
</dbReference>
<keyword evidence="2" id="KW-0539">Nucleus</keyword>
<feature type="region of interest" description="Disordered" evidence="10">
    <location>
        <begin position="476"/>
        <end position="502"/>
    </location>
</feature>
<dbReference type="FunFam" id="1.25.40.90:FF:000007">
    <property type="entry name" value="Regulation of nuclear pre-mRNA domain-containing protein 1B"/>
    <property type="match status" value="1"/>
</dbReference>
<evidence type="ECO:0000256" key="5">
    <source>
        <dbReference type="ARBA" id="ARBA00035704"/>
    </source>
</evidence>
<evidence type="ECO:0000313" key="12">
    <source>
        <dbReference type="EMBL" id="GLD65871.1"/>
    </source>
</evidence>
<dbReference type="EMBL" id="BRZM01000084">
    <property type="protein sequence ID" value="GLD65871.1"/>
    <property type="molecule type" value="Genomic_DNA"/>
</dbReference>
<keyword evidence="13" id="KW-1185">Reference proteome</keyword>
<dbReference type="SMART" id="SM00582">
    <property type="entry name" value="RPR"/>
    <property type="match status" value="1"/>
</dbReference>
<evidence type="ECO:0000256" key="7">
    <source>
        <dbReference type="ARBA" id="ARBA00035724"/>
    </source>
</evidence>
<evidence type="ECO:0000256" key="6">
    <source>
        <dbReference type="ARBA" id="ARBA00035714"/>
    </source>
</evidence>
<evidence type="ECO:0000256" key="2">
    <source>
        <dbReference type="ARBA" id="ARBA00023242"/>
    </source>
</evidence>
<evidence type="ECO:0000313" key="13">
    <source>
        <dbReference type="Proteomes" id="UP001279410"/>
    </source>
</evidence>
<evidence type="ECO:0000256" key="1">
    <source>
        <dbReference type="ARBA" id="ARBA00004123"/>
    </source>
</evidence>
<feature type="coiled-coil region" evidence="9">
    <location>
        <begin position="764"/>
        <end position="798"/>
    </location>
</feature>
<comment type="subcellular location">
    <subcellularLocation>
        <location evidence="1">Nucleus</location>
    </subcellularLocation>
</comment>
<reference evidence="12" key="1">
    <citation type="submission" date="2022-08" db="EMBL/GenBank/DDBJ databases">
        <title>Genome sequencing of akame (Lates japonicus).</title>
        <authorList>
            <person name="Hashiguchi Y."/>
            <person name="Takahashi H."/>
        </authorList>
    </citation>
    <scope>NUCLEOTIDE SEQUENCE</scope>
    <source>
        <strain evidence="12">Kochi</strain>
    </source>
</reference>
<dbReference type="PANTHER" id="PTHR12460">
    <property type="entry name" value="CYCLIN-DEPENDENT KINASE INHIBITOR-RELATED PROTEIN"/>
    <property type="match status" value="1"/>
</dbReference>
<dbReference type="PROSITE" id="PS51391">
    <property type="entry name" value="CID"/>
    <property type="match status" value="1"/>
</dbReference>
<protein>
    <recommendedName>
        <fullName evidence="5">Regulation of nuclear pre-mRNA domain-containing protein 1A</fullName>
    </recommendedName>
    <alternativeName>
        <fullName evidence="6">Cyclin-dependent kinase inhibitor 2B-related protein</fullName>
    </alternativeName>
    <alternativeName>
        <fullName evidence="7">p15INK4B-related protein</fullName>
    </alternativeName>
</protein>
<dbReference type="Gene3D" id="6.10.250.2560">
    <property type="match status" value="1"/>
</dbReference>
<proteinExistence type="inferred from homology"/>
<feature type="domain" description="CID" evidence="11">
    <location>
        <begin position="518"/>
        <end position="650"/>
    </location>
</feature>
<dbReference type="PANTHER" id="PTHR12460:SF2">
    <property type="entry name" value="REGULATION OF NUCLEAR PRE-MRNA DOMAIN-CONTAINING PROTEIN 1A"/>
    <property type="match status" value="1"/>
</dbReference>
<dbReference type="GO" id="GO:0001111">
    <property type="term" value="P:RNA polymerase II promoter clearance"/>
    <property type="evidence" value="ECO:0007669"/>
    <property type="project" value="UniProtKB-ARBA"/>
</dbReference>
<dbReference type="InterPro" id="IPR008942">
    <property type="entry name" value="ENTH_VHS"/>
</dbReference>
<evidence type="ECO:0000256" key="3">
    <source>
        <dbReference type="ARBA" id="ARBA00034310"/>
    </source>
</evidence>
<gene>
    <name evidence="12" type="ORF">AKAME5_001730800</name>
</gene>
<dbReference type="InterPro" id="IPR047884">
    <property type="entry name" value="RPRD1A_CID"/>
</dbReference>
<dbReference type="CDD" id="cd17011">
    <property type="entry name" value="CID_RPRD1A"/>
    <property type="match status" value="1"/>
</dbReference>
<keyword evidence="9" id="KW-0175">Coiled coil</keyword>
<name>A0AAD3N6P6_LATJO</name>
<evidence type="ECO:0000256" key="8">
    <source>
        <dbReference type="ARBA" id="ARBA00046451"/>
    </source>
</evidence>
<dbReference type="Gene3D" id="1.25.40.90">
    <property type="match status" value="1"/>
</dbReference>
<dbReference type="GO" id="GO:0005654">
    <property type="term" value="C:nucleoplasm"/>
    <property type="evidence" value="ECO:0007669"/>
    <property type="project" value="UniProtKB-ARBA"/>
</dbReference>
<dbReference type="GO" id="GO:0097550">
    <property type="term" value="C:transcription preinitiation complex"/>
    <property type="evidence" value="ECO:0007669"/>
    <property type="project" value="UniProtKB-ARBA"/>
</dbReference>
<evidence type="ECO:0000256" key="9">
    <source>
        <dbReference type="SAM" id="Coils"/>
    </source>
</evidence>
<sequence>MQPSKAQKGVFSKSELLDSLKVYLNNKNRLQPIIGLGSIVECVKVGAHNREALYLCEVCVCRLSKADMRNHIMGSLHRYNFIKAWHPHLVSEWKEKSDLSKLAWPLMEIAKTIEGKEGAGDVQLLEAEDAVYQRMATYSEKDAVTLINSLRGWQGQGEPESHRSQSQRIVLLGKNQRGWSEKSLKANMTSHKTYKLPVLMQSTVAPLIKAQGWLKNISASQFDNTQMVSEPSVLLEISNSFLDAGTKPLIGLSRVVECRSEDGRTHIFLCHCCRIKSNKKDIIDHLTSSSHLINYLMETHPEQMEVMTADINDNCHFLQSLAKKVEQEEGRGEMKVLNVPESLCILLTGKSYHWCIKMLCNGRTHTNTQKNKITVKGSSMNKTSVEGKPERHAAVPSKRVRTKRKMMKVTNTVFKVSLPISKGSLLLERTSFSEDSLPMSYSHSSASDYIPSPESPTEDRELDCDTGSFAVNHTEHASECTTSQLQQDHHSGDAEDGQYLGPGRNITVTQYQDVDVEMSAFSEAALEKKLSELSNSQQSVQTLSLWLIHHRKHSKTIVNVWFNELKKAQVSRKLTFLYLANDVIQNSKKKGPEFTQDFAPVIVDAFKHVYREGEEGCKKQLGRVLSIWQERAVYENNLLDQLSQVLYGEKKAKKRTYEEIQPDDEDFASQSSPAEPPQTAELIRALQELENAASGDSVLRQRISSLPAEVQDTSLLHRITDKESGERLSRLVEEACMLLADYSGRLAAEIDDRRQLTRTLTVFLQSQKDGLAQNEQKLEEYKRKLARVTQVRKELRSRLNNLPGGLYNSSD</sequence>
<evidence type="ECO:0000256" key="4">
    <source>
        <dbReference type="ARBA" id="ARBA00035622"/>
    </source>
</evidence>
<dbReference type="Pfam" id="PF04818">
    <property type="entry name" value="CID"/>
    <property type="match status" value="1"/>
</dbReference>
<comment type="subunit">
    <text evidence="8">May form a heterodimer with RPRD1B. Associates with the RNA polymerase II subunit POLR2A (via CTD phosphorylated at 'Ser-2' and 'Ser-7' of the heptad repeats).</text>
</comment>
<dbReference type="Proteomes" id="UP001279410">
    <property type="component" value="Unassembled WGS sequence"/>
</dbReference>
<dbReference type="GO" id="GO:0031124">
    <property type="term" value="P:mRNA 3'-end processing"/>
    <property type="evidence" value="ECO:0007669"/>
    <property type="project" value="TreeGrafter"/>
</dbReference>
<dbReference type="Pfam" id="PF16566">
    <property type="entry name" value="CREPT"/>
    <property type="match status" value="1"/>
</dbReference>
<comment type="function">
    <text evidence="4">Interacts with phosphorylated C-terminal heptapeptide repeat domain (CTD) of the largest RNA polymerase II subunit POLR2A, and participates in dephosphorylation of the CTD by RPAP2. May act as a negative regulator of cyclin-D1 (CCND1) and cyclin-E (CCNE1) in the cell cycle.</text>
</comment>
<evidence type="ECO:0000259" key="11">
    <source>
        <dbReference type="PROSITE" id="PS51391"/>
    </source>
</evidence>
<organism evidence="12 13">
    <name type="scientific">Lates japonicus</name>
    <name type="common">Japanese lates</name>
    <dbReference type="NCBI Taxonomy" id="270547"/>
    <lineage>
        <taxon>Eukaryota</taxon>
        <taxon>Metazoa</taxon>
        <taxon>Chordata</taxon>
        <taxon>Craniata</taxon>
        <taxon>Vertebrata</taxon>
        <taxon>Euteleostomi</taxon>
        <taxon>Actinopterygii</taxon>
        <taxon>Neopterygii</taxon>
        <taxon>Teleostei</taxon>
        <taxon>Neoteleostei</taxon>
        <taxon>Acanthomorphata</taxon>
        <taxon>Carangaria</taxon>
        <taxon>Carangaria incertae sedis</taxon>
        <taxon>Centropomidae</taxon>
        <taxon>Lates</taxon>
    </lineage>
</organism>
<comment type="caution">
    <text evidence="12">The sequence shown here is derived from an EMBL/GenBank/DDBJ whole genome shotgun (WGS) entry which is preliminary data.</text>
</comment>
<dbReference type="InterPro" id="IPR032337">
    <property type="entry name" value="RPRD1A/B_C"/>
</dbReference>
<feature type="region of interest" description="Disordered" evidence="10">
    <location>
        <begin position="437"/>
        <end position="464"/>
    </location>
</feature>
<evidence type="ECO:0000256" key="10">
    <source>
        <dbReference type="SAM" id="MobiDB-lite"/>
    </source>
</evidence>
<dbReference type="InterPro" id="IPR006569">
    <property type="entry name" value="CID_dom"/>
</dbReference>
<dbReference type="GO" id="GO:0042802">
    <property type="term" value="F:identical protein binding"/>
    <property type="evidence" value="ECO:0007669"/>
    <property type="project" value="UniProtKB-ARBA"/>
</dbReference>